<dbReference type="EMBL" id="SEYY01021318">
    <property type="protein sequence ID" value="KAB7496476.1"/>
    <property type="molecule type" value="Genomic_DNA"/>
</dbReference>
<protein>
    <submittedName>
        <fullName evidence="2">Uncharacterized protein</fullName>
    </submittedName>
</protein>
<gene>
    <name evidence="2" type="ORF">Anas_12592</name>
</gene>
<sequence length="27" mass="3011">MKTANQLLLSSPTKRKGRMMAKGEVHP</sequence>
<dbReference type="Proteomes" id="UP000326759">
    <property type="component" value="Unassembled WGS sequence"/>
</dbReference>
<evidence type="ECO:0000313" key="3">
    <source>
        <dbReference type="Proteomes" id="UP000326759"/>
    </source>
</evidence>
<feature type="compositionally biased region" description="Polar residues" evidence="1">
    <location>
        <begin position="1"/>
        <end position="12"/>
    </location>
</feature>
<evidence type="ECO:0000256" key="1">
    <source>
        <dbReference type="SAM" id="MobiDB-lite"/>
    </source>
</evidence>
<comment type="caution">
    <text evidence="2">The sequence shown here is derived from an EMBL/GenBank/DDBJ whole genome shotgun (WGS) entry which is preliminary data.</text>
</comment>
<feature type="region of interest" description="Disordered" evidence="1">
    <location>
        <begin position="1"/>
        <end position="27"/>
    </location>
</feature>
<organism evidence="2 3">
    <name type="scientific">Armadillidium nasatum</name>
    <dbReference type="NCBI Taxonomy" id="96803"/>
    <lineage>
        <taxon>Eukaryota</taxon>
        <taxon>Metazoa</taxon>
        <taxon>Ecdysozoa</taxon>
        <taxon>Arthropoda</taxon>
        <taxon>Crustacea</taxon>
        <taxon>Multicrustacea</taxon>
        <taxon>Malacostraca</taxon>
        <taxon>Eumalacostraca</taxon>
        <taxon>Peracarida</taxon>
        <taxon>Isopoda</taxon>
        <taxon>Oniscidea</taxon>
        <taxon>Crinocheta</taxon>
        <taxon>Armadillidiidae</taxon>
        <taxon>Armadillidium</taxon>
    </lineage>
</organism>
<name>A0A5N5SQU7_9CRUS</name>
<proteinExistence type="predicted"/>
<accession>A0A5N5SQU7</accession>
<dbReference type="AlphaFoldDB" id="A0A5N5SQU7"/>
<keyword evidence="3" id="KW-1185">Reference proteome</keyword>
<reference evidence="2 3" key="1">
    <citation type="journal article" date="2019" name="PLoS Biol.">
        <title>Sex chromosomes control vertical transmission of feminizing Wolbachia symbionts in an isopod.</title>
        <authorList>
            <person name="Becking T."/>
            <person name="Chebbi M.A."/>
            <person name="Giraud I."/>
            <person name="Moumen B."/>
            <person name="Laverre T."/>
            <person name="Caubet Y."/>
            <person name="Peccoud J."/>
            <person name="Gilbert C."/>
            <person name="Cordaux R."/>
        </authorList>
    </citation>
    <scope>NUCLEOTIDE SEQUENCE [LARGE SCALE GENOMIC DNA]</scope>
    <source>
        <strain evidence="2">ANa2</strain>
        <tissue evidence="2">Whole body excluding digestive tract and cuticle</tissue>
    </source>
</reference>
<evidence type="ECO:0000313" key="2">
    <source>
        <dbReference type="EMBL" id="KAB7496476.1"/>
    </source>
</evidence>